<accession>A0A8S5MP42</accession>
<organism evidence="1">
    <name type="scientific">Myoviridae sp. ct3Sw5</name>
    <dbReference type="NCBI Taxonomy" id="2826609"/>
    <lineage>
        <taxon>Viruses</taxon>
        <taxon>Duplodnaviria</taxon>
        <taxon>Heunggongvirae</taxon>
        <taxon>Uroviricota</taxon>
        <taxon>Caudoviricetes</taxon>
    </lineage>
</organism>
<evidence type="ECO:0000313" key="1">
    <source>
        <dbReference type="EMBL" id="DAD84016.1"/>
    </source>
</evidence>
<reference evidence="1" key="1">
    <citation type="journal article" date="2021" name="Proc. Natl. Acad. Sci. U.S.A.">
        <title>A Catalog of Tens of Thousands of Viruses from Human Metagenomes Reveals Hidden Associations with Chronic Diseases.</title>
        <authorList>
            <person name="Tisza M.J."/>
            <person name="Buck C.B."/>
        </authorList>
    </citation>
    <scope>NUCLEOTIDE SEQUENCE</scope>
    <source>
        <strain evidence="1">Ct3Sw5</strain>
    </source>
</reference>
<protein>
    <submittedName>
        <fullName evidence="1">Uncharacterized protein</fullName>
    </submittedName>
</protein>
<proteinExistence type="predicted"/>
<sequence>MSWNYHSNFKIREKKKLMSPCPPFALEKE</sequence>
<dbReference type="EMBL" id="BK014950">
    <property type="protein sequence ID" value="DAD84016.1"/>
    <property type="molecule type" value="Genomic_DNA"/>
</dbReference>
<name>A0A8S5MP42_9CAUD</name>